<keyword evidence="4" id="KW-1133">Transmembrane helix</keyword>
<dbReference type="RefSeq" id="WP_116269755.1">
    <property type="nucleotide sequence ID" value="NZ_BGZJ01000001.1"/>
</dbReference>
<evidence type="ECO:0000256" key="4">
    <source>
        <dbReference type="ARBA" id="ARBA00022989"/>
    </source>
</evidence>
<dbReference type="NCBIfam" id="TIGR04409">
    <property type="entry name" value="LptC_YrbK"/>
    <property type="match status" value="1"/>
</dbReference>
<dbReference type="PANTHER" id="PTHR37481">
    <property type="entry name" value="LIPOPOLYSACCHARIDE EXPORT SYSTEM PROTEIN LPTC"/>
    <property type="match status" value="1"/>
</dbReference>
<keyword evidence="5" id="KW-0472">Membrane</keyword>
<dbReference type="Gene3D" id="2.60.450.10">
    <property type="entry name" value="Lipopolysaccharide (LPS) transport protein A like domain"/>
    <property type="match status" value="1"/>
</dbReference>
<evidence type="ECO:0000256" key="5">
    <source>
        <dbReference type="ARBA" id="ARBA00023136"/>
    </source>
</evidence>
<keyword evidence="7" id="KW-1185">Reference proteome</keyword>
<accession>A0A388SAY2</accession>
<dbReference type="AlphaFoldDB" id="A0A388SAY2"/>
<dbReference type="InterPro" id="IPR052363">
    <property type="entry name" value="LPS_export_LptC"/>
</dbReference>
<evidence type="ECO:0000256" key="2">
    <source>
        <dbReference type="ARBA" id="ARBA00022519"/>
    </source>
</evidence>
<keyword evidence="2" id="KW-0997">Cell inner membrane</keyword>
<evidence type="ECO:0000313" key="7">
    <source>
        <dbReference type="Proteomes" id="UP000266091"/>
    </source>
</evidence>
<name>A0A388SAY2_9BURK</name>
<comment type="caution">
    <text evidence="6">The sequence shown here is derived from an EMBL/GenBank/DDBJ whole genome shotgun (WGS) entry which is preliminary data.</text>
</comment>
<gene>
    <name evidence="6" type="ORF">MESMUL_07200</name>
</gene>
<dbReference type="Proteomes" id="UP000266091">
    <property type="component" value="Unassembled WGS sequence"/>
</dbReference>
<dbReference type="InterPro" id="IPR026265">
    <property type="entry name" value="LptC"/>
</dbReference>
<dbReference type="Pfam" id="PF06835">
    <property type="entry name" value="LptC"/>
    <property type="match status" value="1"/>
</dbReference>
<dbReference type="GO" id="GO:0017089">
    <property type="term" value="F:glycolipid transfer activity"/>
    <property type="evidence" value="ECO:0007669"/>
    <property type="project" value="TreeGrafter"/>
</dbReference>
<dbReference type="GO" id="GO:0030288">
    <property type="term" value="C:outer membrane-bounded periplasmic space"/>
    <property type="evidence" value="ECO:0007669"/>
    <property type="project" value="TreeGrafter"/>
</dbReference>
<dbReference type="InterPro" id="IPR010664">
    <property type="entry name" value="LipoPS_assembly_LptC-rel"/>
</dbReference>
<evidence type="ECO:0000313" key="6">
    <source>
        <dbReference type="EMBL" id="GBO93366.1"/>
    </source>
</evidence>
<evidence type="ECO:0000256" key="1">
    <source>
        <dbReference type="ARBA" id="ARBA00022475"/>
    </source>
</evidence>
<dbReference type="EMBL" id="BGZJ01000001">
    <property type="protein sequence ID" value="GBO93366.1"/>
    <property type="molecule type" value="Genomic_DNA"/>
</dbReference>
<keyword evidence="3" id="KW-0812">Transmembrane</keyword>
<reference evidence="6 7" key="1">
    <citation type="journal article" date="2018" name="Int. J. Syst. Evol. Microbiol.">
        <title>Mesosutterella multiformis gen. nov., sp. nov., a member of the family Sutterellaceae and Sutterella megalosphaeroides sp. nov., isolated from human faeces.</title>
        <authorList>
            <person name="Sakamoto M."/>
            <person name="Ikeyama N."/>
            <person name="Kunihiro T."/>
            <person name="Iino T."/>
            <person name="Yuki M."/>
            <person name="Ohkuma M."/>
        </authorList>
    </citation>
    <scope>NUCLEOTIDE SEQUENCE [LARGE SCALE GENOMIC DNA]</scope>
    <source>
        <strain evidence="6 7">4NBBH2</strain>
    </source>
</reference>
<evidence type="ECO:0000256" key="3">
    <source>
        <dbReference type="ARBA" id="ARBA00022692"/>
    </source>
</evidence>
<dbReference type="GO" id="GO:0015221">
    <property type="term" value="F:lipopolysaccharide transmembrane transporter activity"/>
    <property type="evidence" value="ECO:0007669"/>
    <property type="project" value="InterPro"/>
</dbReference>
<evidence type="ECO:0008006" key="8">
    <source>
        <dbReference type="Google" id="ProtNLM"/>
    </source>
</evidence>
<dbReference type="GO" id="GO:0005886">
    <property type="term" value="C:plasma membrane"/>
    <property type="evidence" value="ECO:0007669"/>
    <property type="project" value="InterPro"/>
</dbReference>
<keyword evidence="1" id="KW-1003">Cell membrane</keyword>
<sequence length="188" mass="20626">MRERVSAIVAIILLAFLIGASYFYAVQSGLKDLKYLPSENSPDYTATKLSLTDFDGAGNPVRRVIADKVIHYSDDRTDADHPRYITLTPNKPQVDASSDRGWTHDAGKTIEFEGNVKILRDPAGSTPALSFETQKMTAFPDTERFTSDSPVVFHRGSDSTTASGMDYSYANGTISLTGRVNTHIASRK</sequence>
<dbReference type="OrthoDB" id="8589410at2"/>
<protein>
    <recommendedName>
        <fullName evidence="8">LPS export ABC transporter periplasmic protein LptC</fullName>
    </recommendedName>
</protein>
<dbReference type="PANTHER" id="PTHR37481:SF1">
    <property type="entry name" value="LIPOPOLYSACCHARIDE EXPORT SYSTEM PROTEIN LPTC"/>
    <property type="match status" value="1"/>
</dbReference>
<accession>A0A401LK40</accession>
<proteinExistence type="predicted"/>
<organism evidence="6 7">
    <name type="scientific">Mesosutterella multiformis</name>
    <dbReference type="NCBI Taxonomy" id="2259133"/>
    <lineage>
        <taxon>Bacteria</taxon>
        <taxon>Pseudomonadati</taxon>
        <taxon>Pseudomonadota</taxon>
        <taxon>Betaproteobacteria</taxon>
        <taxon>Burkholderiales</taxon>
        <taxon>Sutterellaceae</taxon>
        <taxon>Mesosutterella</taxon>
    </lineage>
</organism>